<dbReference type="Proteomes" id="UP000605970">
    <property type="component" value="Unassembled WGS sequence"/>
</dbReference>
<sequence length="325" mass="36011">MALIGQKSPLLNEGEKTNENKSEINGNEGNRKELDKGDFESETVQNDYQKWLKHTTCSLTIVWLVCIVLHMFSIGLMCYGVRRQLWPLLIPHIIFRISWIIIILMLIASIISSLFNTSQNKDFLGQIILCIMLFIISLIISLFVKSEIFCIEFVKLSVETGFSISNTRPFAPPSTASQSGGGGGDGARPEHIRRVVHTSIRSVPGPNAKRYKPEINQIKRKNSSDDENNNGSQMTMSTLAAIDNGTNSSSNSTNTRPSTGGSTNRSGIIKGGNTGNNTPLRGNSAEDRRSTNLYSVINEHRETNFGEEVRVINGTLPPLRHTYKV</sequence>
<name>A0A8T0A301_9BILA</name>
<feature type="transmembrane region" description="Helical" evidence="2">
    <location>
        <begin position="61"/>
        <end position="81"/>
    </location>
</feature>
<feature type="transmembrane region" description="Helical" evidence="2">
    <location>
        <begin position="123"/>
        <end position="144"/>
    </location>
</feature>
<feature type="compositionally biased region" description="Low complexity" evidence="1">
    <location>
        <begin position="244"/>
        <end position="264"/>
    </location>
</feature>
<protein>
    <submittedName>
        <fullName evidence="3">Uncharacterized protein</fullName>
    </submittedName>
</protein>
<proteinExistence type="predicted"/>
<organism evidence="3 4">
    <name type="scientific">Meloidogyne graminicola</name>
    <dbReference type="NCBI Taxonomy" id="189291"/>
    <lineage>
        <taxon>Eukaryota</taxon>
        <taxon>Metazoa</taxon>
        <taxon>Ecdysozoa</taxon>
        <taxon>Nematoda</taxon>
        <taxon>Chromadorea</taxon>
        <taxon>Rhabditida</taxon>
        <taxon>Tylenchina</taxon>
        <taxon>Tylenchomorpha</taxon>
        <taxon>Tylenchoidea</taxon>
        <taxon>Meloidogynidae</taxon>
        <taxon>Meloidogyninae</taxon>
        <taxon>Meloidogyne</taxon>
    </lineage>
</organism>
<feature type="transmembrane region" description="Helical" evidence="2">
    <location>
        <begin position="93"/>
        <end position="111"/>
    </location>
</feature>
<evidence type="ECO:0000313" key="4">
    <source>
        <dbReference type="Proteomes" id="UP000605970"/>
    </source>
</evidence>
<accession>A0A8T0A301</accession>
<evidence type="ECO:0000313" key="3">
    <source>
        <dbReference type="EMBL" id="KAF7640481.1"/>
    </source>
</evidence>
<gene>
    <name evidence="3" type="ORF">Mgra_00000303</name>
</gene>
<keyword evidence="2" id="KW-0472">Membrane</keyword>
<feature type="compositionally biased region" description="Basic and acidic residues" evidence="1">
    <location>
        <begin position="13"/>
        <end position="22"/>
    </location>
</feature>
<keyword evidence="2" id="KW-1133">Transmembrane helix</keyword>
<dbReference type="EMBL" id="JABEBT010000001">
    <property type="protein sequence ID" value="KAF7640481.1"/>
    <property type="molecule type" value="Genomic_DNA"/>
</dbReference>
<feature type="compositionally biased region" description="Polar residues" evidence="1">
    <location>
        <begin position="169"/>
        <end position="178"/>
    </location>
</feature>
<feature type="compositionally biased region" description="Polar residues" evidence="1">
    <location>
        <begin position="229"/>
        <end position="238"/>
    </location>
</feature>
<comment type="caution">
    <text evidence="3">The sequence shown here is derived from an EMBL/GenBank/DDBJ whole genome shotgun (WGS) entry which is preliminary data.</text>
</comment>
<evidence type="ECO:0000256" key="1">
    <source>
        <dbReference type="SAM" id="MobiDB-lite"/>
    </source>
</evidence>
<keyword evidence="2" id="KW-0812">Transmembrane</keyword>
<dbReference type="OrthoDB" id="5818301at2759"/>
<reference evidence="3" key="1">
    <citation type="journal article" date="2020" name="Ecol. Evol.">
        <title>Genome structure and content of the rice root-knot nematode (Meloidogyne graminicola).</title>
        <authorList>
            <person name="Phan N.T."/>
            <person name="Danchin E.G.J."/>
            <person name="Klopp C."/>
            <person name="Perfus-Barbeoch L."/>
            <person name="Kozlowski D.K."/>
            <person name="Koutsovoulos G.D."/>
            <person name="Lopez-Roques C."/>
            <person name="Bouchez O."/>
            <person name="Zahm M."/>
            <person name="Besnard G."/>
            <person name="Bellafiore S."/>
        </authorList>
    </citation>
    <scope>NUCLEOTIDE SEQUENCE</scope>
    <source>
        <strain evidence="3">VN-18</strain>
    </source>
</reference>
<feature type="region of interest" description="Disordered" evidence="1">
    <location>
        <begin position="1"/>
        <end position="36"/>
    </location>
</feature>
<dbReference type="AlphaFoldDB" id="A0A8T0A301"/>
<evidence type="ECO:0000256" key="2">
    <source>
        <dbReference type="SAM" id="Phobius"/>
    </source>
</evidence>
<keyword evidence="4" id="KW-1185">Reference proteome</keyword>
<feature type="region of interest" description="Disordered" evidence="1">
    <location>
        <begin position="169"/>
        <end position="289"/>
    </location>
</feature>